<dbReference type="Proteomes" id="UP000015346">
    <property type="component" value="Unassembled WGS sequence"/>
</dbReference>
<evidence type="ECO:0000313" key="1">
    <source>
        <dbReference type="EMBL" id="EPX87501.1"/>
    </source>
</evidence>
<dbReference type="RefSeq" id="WP_021096680.1">
    <property type="nucleotide sequence ID" value="NZ_KE557320.1"/>
</dbReference>
<dbReference type="STRING" id="1123069.ruthe_00572"/>
<gene>
    <name evidence="1" type="ORF">ruthe_00572</name>
</gene>
<dbReference type="EMBL" id="AOLV01000007">
    <property type="protein sequence ID" value="EPX87501.1"/>
    <property type="molecule type" value="Genomic_DNA"/>
</dbReference>
<evidence type="ECO:0000313" key="2">
    <source>
        <dbReference type="Proteomes" id="UP000015346"/>
    </source>
</evidence>
<dbReference type="HOGENOM" id="CLU_2587561_0_0_5"/>
<protein>
    <recommendedName>
        <fullName evidence="3">DUF3618 domain-containing protein</fullName>
    </recommendedName>
</protein>
<evidence type="ECO:0008006" key="3">
    <source>
        <dbReference type="Google" id="ProtNLM"/>
    </source>
</evidence>
<accession>S9R1G1</accession>
<organism evidence="1 2">
    <name type="scientific">Rubellimicrobium thermophilum DSM 16684</name>
    <dbReference type="NCBI Taxonomy" id="1123069"/>
    <lineage>
        <taxon>Bacteria</taxon>
        <taxon>Pseudomonadati</taxon>
        <taxon>Pseudomonadota</taxon>
        <taxon>Alphaproteobacteria</taxon>
        <taxon>Rhodobacterales</taxon>
        <taxon>Roseobacteraceae</taxon>
        <taxon>Rubellimicrobium</taxon>
    </lineage>
</organism>
<name>S9R1G1_9RHOB</name>
<reference evidence="1 2" key="1">
    <citation type="journal article" date="2013" name="Stand. Genomic Sci.">
        <title>Genome sequence of the reddish-pigmented Rubellimicrobium thermophilum type strain (DSM 16684(T)), a member of the Roseobacter clade.</title>
        <authorList>
            <person name="Fiebig A."/>
            <person name="Riedel T."/>
            <person name="Gronow S."/>
            <person name="Petersen J."/>
            <person name="Klenk H.P."/>
            <person name="Goker M."/>
        </authorList>
    </citation>
    <scope>NUCLEOTIDE SEQUENCE [LARGE SCALE GENOMIC DNA]</scope>
    <source>
        <strain evidence="1 2">DSM 16684</strain>
    </source>
</reference>
<comment type="caution">
    <text evidence="1">The sequence shown here is derived from an EMBL/GenBank/DDBJ whole genome shotgun (WGS) entry which is preliminary data.</text>
</comment>
<keyword evidence="2" id="KW-1185">Reference proteome</keyword>
<proteinExistence type="predicted"/>
<dbReference type="AlphaFoldDB" id="S9R1G1"/>
<sequence>MNGDAMDDDGRSIEDLLDNTPEAVAMRRARAAREEAARKAAAAGRADPAAARRSTRRQWIAGLVFGGLMAARAFERAVRR</sequence>